<protein>
    <submittedName>
        <fullName evidence="8">Response regulator</fullName>
    </submittedName>
</protein>
<dbReference type="Gene3D" id="1.10.10.10">
    <property type="entry name" value="Winged helix-like DNA-binding domain superfamily/Winged helix DNA-binding domain"/>
    <property type="match status" value="1"/>
</dbReference>
<dbReference type="GO" id="GO:0032993">
    <property type="term" value="C:protein-DNA complex"/>
    <property type="evidence" value="ECO:0007669"/>
    <property type="project" value="TreeGrafter"/>
</dbReference>
<name>A0A178M563_9CHLR</name>
<accession>A0A178M563</accession>
<organism evidence="8 9">
    <name type="scientific">Chloroflexus islandicus</name>
    <dbReference type="NCBI Taxonomy" id="1707952"/>
    <lineage>
        <taxon>Bacteria</taxon>
        <taxon>Bacillati</taxon>
        <taxon>Chloroflexota</taxon>
        <taxon>Chloroflexia</taxon>
        <taxon>Chloroflexales</taxon>
        <taxon>Chloroflexineae</taxon>
        <taxon>Chloroflexaceae</taxon>
        <taxon>Chloroflexus</taxon>
    </lineage>
</organism>
<sequence length="222" mass="24517">MSVPYGILIGGLGEYIDEYLSPLLTSAGYYVQIARGAAVLFDTLNRQIDLALIDLPGSDHLDLLNALRTQYPGTLVVLGPRHDRLVVTAFAQGIDDYVTRPFRADELMARVRAQLRRRQRYAPPPFTLGPFVFDLAARTITYYGRPLTLDLPSFTLLSVLAESPYRTFTPEELLQSVWGRGQIHNLPLLAATWQALCQQIAGGPSANVLVGDPYCGLALLRS</sequence>
<evidence type="ECO:0000256" key="6">
    <source>
        <dbReference type="PROSITE-ProRule" id="PRU00169"/>
    </source>
</evidence>
<dbReference type="InterPro" id="IPR036388">
    <property type="entry name" value="WH-like_DNA-bd_sf"/>
</dbReference>
<dbReference type="Proteomes" id="UP000078287">
    <property type="component" value="Unassembled WGS sequence"/>
</dbReference>
<evidence type="ECO:0000313" key="8">
    <source>
        <dbReference type="EMBL" id="OAN43881.1"/>
    </source>
</evidence>
<dbReference type="STRING" id="1707952.A6A03_17475"/>
<dbReference type="PANTHER" id="PTHR48111:SF21">
    <property type="entry name" value="DNA-BINDING DUAL MASTER TRANSCRIPTIONAL REGULATOR RPAA"/>
    <property type="match status" value="1"/>
</dbReference>
<evidence type="ECO:0000256" key="2">
    <source>
        <dbReference type="ARBA" id="ARBA00023012"/>
    </source>
</evidence>
<dbReference type="GO" id="GO:0000156">
    <property type="term" value="F:phosphorelay response regulator activity"/>
    <property type="evidence" value="ECO:0007669"/>
    <property type="project" value="TreeGrafter"/>
</dbReference>
<dbReference type="SUPFAM" id="SSF52172">
    <property type="entry name" value="CheY-like"/>
    <property type="match status" value="1"/>
</dbReference>
<keyword evidence="9" id="KW-1185">Reference proteome</keyword>
<evidence type="ECO:0000256" key="1">
    <source>
        <dbReference type="ARBA" id="ARBA00022553"/>
    </source>
</evidence>
<keyword evidence="3" id="KW-0805">Transcription regulation</keyword>
<dbReference type="InterPro" id="IPR016032">
    <property type="entry name" value="Sig_transdc_resp-reg_C-effctor"/>
</dbReference>
<dbReference type="Pfam" id="PF00072">
    <property type="entry name" value="Response_reg"/>
    <property type="match status" value="1"/>
</dbReference>
<dbReference type="InterPro" id="IPR011006">
    <property type="entry name" value="CheY-like_superfamily"/>
</dbReference>
<gene>
    <name evidence="8" type="ORF">A6A03_17475</name>
</gene>
<dbReference type="GO" id="GO:0005829">
    <property type="term" value="C:cytosol"/>
    <property type="evidence" value="ECO:0007669"/>
    <property type="project" value="TreeGrafter"/>
</dbReference>
<dbReference type="AlphaFoldDB" id="A0A178M563"/>
<keyword evidence="2" id="KW-0902">Two-component regulatory system</keyword>
<keyword evidence="1 6" id="KW-0597">Phosphoprotein</keyword>
<dbReference type="SUPFAM" id="SSF46894">
    <property type="entry name" value="C-terminal effector domain of the bipartite response regulators"/>
    <property type="match status" value="1"/>
</dbReference>
<feature type="domain" description="Response regulatory" evidence="7">
    <location>
        <begin position="6"/>
        <end position="115"/>
    </location>
</feature>
<dbReference type="GO" id="GO:0000976">
    <property type="term" value="F:transcription cis-regulatory region binding"/>
    <property type="evidence" value="ECO:0007669"/>
    <property type="project" value="TreeGrafter"/>
</dbReference>
<dbReference type="PANTHER" id="PTHR48111">
    <property type="entry name" value="REGULATOR OF RPOS"/>
    <property type="match status" value="1"/>
</dbReference>
<proteinExistence type="predicted"/>
<dbReference type="PROSITE" id="PS50110">
    <property type="entry name" value="RESPONSE_REGULATORY"/>
    <property type="match status" value="1"/>
</dbReference>
<reference evidence="8 9" key="1">
    <citation type="submission" date="2016-04" db="EMBL/GenBank/DDBJ databases">
        <title>Chloroflexus islandicus sp. nov., a thermophilic filamentous anoxygenic phototrophic bacterium from geyser Strokkur (Iceland).</title>
        <authorList>
            <person name="Gaisin V.A."/>
            <person name="Kalashnikov A.M."/>
            <person name="Sukhacheva M.V."/>
            <person name="Grouzdev D.S."/>
            <person name="Ivanov T.M."/>
            <person name="Kuznetsov B."/>
            <person name="Gorlenko V.M."/>
        </authorList>
    </citation>
    <scope>NUCLEOTIDE SEQUENCE [LARGE SCALE GENOMIC DNA]</scope>
    <source>
        <strain evidence="9">isl-2</strain>
    </source>
</reference>
<evidence type="ECO:0000259" key="7">
    <source>
        <dbReference type="PROSITE" id="PS50110"/>
    </source>
</evidence>
<comment type="caution">
    <text evidence="8">The sequence shown here is derived from an EMBL/GenBank/DDBJ whole genome shotgun (WGS) entry which is preliminary data.</text>
</comment>
<dbReference type="EMBL" id="LWQS01000072">
    <property type="protein sequence ID" value="OAN43881.1"/>
    <property type="molecule type" value="Genomic_DNA"/>
</dbReference>
<evidence type="ECO:0000256" key="5">
    <source>
        <dbReference type="ARBA" id="ARBA00023163"/>
    </source>
</evidence>
<dbReference type="Gene3D" id="3.40.50.2300">
    <property type="match status" value="1"/>
</dbReference>
<keyword evidence="4" id="KW-0238">DNA-binding</keyword>
<dbReference type="RefSeq" id="WP_066789813.1">
    <property type="nucleotide sequence ID" value="NZ_LWQS01000072.1"/>
</dbReference>
<feature type="modified residue" description="4-aspartylphosphate" evidence="6">
    <location>
        <position position="54"/>
    </location>
</feature>
<keyword evidence="5" id="KW-0804">Transcription</keyword>
<dbReference type="OrthoDB" id="161825at2"/>
<evidence type="ECO:0000313" key="9">
    <source>
        <dbReference type="Proteomes" id="UP000078287"/>
    </source>
</evidence>
<evidence type="ECO:0000256" key="3">
    <source>
        <dbReference type="ARBA" id="ARBA00023015"/>
    </source>
</evidence>
<dbReference type="InterPro" id="IPR001789">
    <property type="entry name" value="Sig_transdc_resp-reg_receiver"/>
</dbReference>
<evidence type="ECO:0000256" key="4">
    <source>
        <dbReference type="ARBA" id="ARBA00023125"/>
    </source>
</evidence>
<dbReference type="GO" id="GO:0006355">
    <property type="term" value="P:regulation of DNA-templated transcription"/>
    <property type="evidence" value="ECO:0007669"/>
    <property type="project" value="InterPro"/>
</dbReference>
<dbReference type="InterPro" id="IPR039420">
    <property type="entry name" value="WalR-like"/>
</dbReference>